<organism evidence="8 9">
    <name type="scientific">Streptomyces cacaoi</name>
    <dbReference type="NCBI Taxonomy" id="1898"/>
    <lineage>
        <taxon>Bacteria</taxon>
        <taxon>Bacillati</taxon>
        <taxon>Actinomycetota</taxon>
        <taxon>Actinomycetes</taxon>
        <taxon>Kitasatosporales</taxon>
        <taxon>Streptomycetaceae</taxon>
        <taxon>Streptomyces</taxon>
    </lineage>
</organism>
<dbReference type="RefSeq" id="WP_078873567.1">
    <property type="nucleotide sequence ID" value="NZ_BJMM01000045.1"/>
</dbReference>
<keyword evidence="9" id="KW-1185">Reference proteome</keyword>
<proteinExistence type="predicted"/>
<evidence type="ECO:0000256" key="2">
    <source>
        <dbReference type="ARBA" id="ARBA00022448"/>
    </source>
</evidence>
<comment type="subcellular location">
    <subcellularLocation>
        <location evidence="1">Cell membrane</location>
        <topology evidence="1">Peripheral membrane protein</topology>
    </subcellularLocation>
</comment>
<dbReference type="GO" id="GO:0046677">
    <property type="term" value="P:response to antibiotic"/>
    <property type="evidence" value="ECO:0007669"/>
    <property type="project" value="UniProtKB-KW"/>
</dbReference>
<comment type="caution">
    <text evidence="8">The sequence shown here is derived from an EMBL/GenBank/DDBJ whole genome shotgun (WGS) entry which is preliminary data.</text>
</comment>
<feature type="region of interest" description="Disordered" evidence="6">
    <location>
        <begin position="335"/>
        <end position="360"/>
    </location>
</feature>
<dbReference type="InterPro" id="IPR050763">
    <property type="entry name" value="ABC_transporter_ATP-binding"/>
</dbReference>
<keyword evidence="4 8" id="KW-0067">ATP-binding</keyword>
<gene>
    <name evidence="8" type="ORF">SCA03_57660</name>
</gene>
<dbReference type="PANTHER" id="PTHR42711:SF17">
    <property type="entry name" value="ABC TRANSPORTER ATP-BINDING PROTEIN"/>
    <property type="match status" value="1"/>
</dbReference>
<evidence type="ECO:0000259" key="7">
    <source>
        <dbReference type="PROSITE" id="PS50893"/>
    </source>
</evidence>
<dbReference type="SMART" id="SM00382">
    <property type="entry name" value="AAA"/>
    <property type="match status" value="1"/>
</dbReference>
<feature type="domain" description="ABC transporter" evidence="7">
    <location>
        <begin position="24"/>
        <end position="255"/>
    </location>
</feature>
<evidence type="ECO:0000256" key="4">
    <source>
        <dbReference type="ARBA" id="ARBA00022840"/>
    </source>
</evidence>
<evidence type="ECO:0000256" key="6">
    <source>
        <dbReference type="SAM" id="MobiDB-lite"/>
    </source>
</evidence>
<sequence length="360" mass="38419">MDTDDVPHCRVPRGSVSLDGMDAIEVEGLRRRYSADSKGEGFEAVRGISFSVREGEIFALLGTNGAGKTSTVEVLEGLAPATGGSVRVLGLDPYTQRTAVRPRTGVMLQEGGFPSELTVAETARMWAGVTSDARPPAEALELVGLGARRDVRVKQLSGGERRRLDLALALIGRPEVLFLDEPTTGMDPEGRRDTASLVRRLRSEGTTVLLTTHYLEEAEQLSDRLAIMQAGRIVAAGTAEQVAASRPSRITFRLPAGVPAERLPEDWRGAADGQKVARRTHTLQEDLTGLLLWARDTGVALEGLHARSASLEEAFLEIAEEGHLRAGWGDDAGTAGFADPASAGRRAGHGNSNEKTGVRA</sequence>
<name>A0A4Y3R6A4_STRCI</name>
<dbReference type="InterPro" id="IPR017871">
    <property type="entry name" value="ABC_transporter-like_CS"/>
</dbReference>
<dbReference type="CDD" id="cd03230">
    <property type="entry name" value="ABC_DR_subfamily_A"/>
    <property type="match status" value="1"/>
</dbReference>
<keyword evidence="2" id="KW-0813">Transport</keyword>
<dbReference type="AlphaFoldDB" id="A0A4Y3R6A4"/>
<dbReference type="InterPro" id="IPR027417">
    <property type="entry name" value="P-loop_NTPase"/>
</dbReference>
<accession>A0A4Y3R6A4</accession>
<keyword evidence="5" id="KW-0046">Antibiotic resistance</keyword>
<keyword evidence="3" id="KW-0547">Nucleotide-binding</keyword>
<dbReference type="Pfam" id="PF00005">
    <property type="entry name" value="ABC_tran"/>
    <property type="match status" value="1"/>
</dbReference>
<evidence type="ECO:0000256" key="3">
    <source>
        <dbReference type="ARBA" id="ARBA00022741"/>
    </source>
</evidence>
<protein>
    <submittedName>
        <fullName evidence="8">Multidrug ABC transporter ATP-binding protein</fullName>
    </submittedName>
</protein>
<dbReference type="PROSITE" id="PS00211">
    <property type="entry name" value="ABC_TRANSPORTER_1"/>
    <property type="match status" value="1"/>
</dbReference>
<dbReference type="GO" id="GO:0016887">
    <property type="term" value="F:ATP hydrolysis activity"/>
    <property type="evidence" value="ECO:0007669"/>
    <property type="project" value="InterPro"/>
</dbReference>
<dbReference type="InterPro" id="IPR003593">
    <property type="entry name" value="AAA+_ATPase"/>
</dbReference>
<dbReference type="EMBL" id="BJMM01000045">
    <property type="protein sequence ID" value="GEB53215.1"/>
    <property type="molecule type" value="Genomic_DNA"/>
</dbReference>
<dbReference type="GO" id="GO:0005524">
    <property type="term" value="F:ATP binding"/>
    <property type="evidence" value="ECO:0007669"/>
    <property type="project" value="UniProtKB-KW"/>
</dbReference>
<evidence type="ECO:0000313" key="9">
    <source>
        <dbReference type="Proteomes" id="UP000319210"/>
    </source>
</evidence>
<dbReference type="Gene3D" id="3.40.50.300">
    <property type="entry name" value="P-loop containing nucleotide triphosphate hydrolases"/>
    <property type="match status" value="1"/>
</dbReference>
<feature type="compositionally biased region" description="Polar residues" evidence="6">
    <location>
        <begin position="350"/>
        <end position="360"/>
    </location>
</feature>
<dbReference type="PROSITE" id="PS50893">
    <property type="entry name" value="ABC_TRANSPORTER_2"/>
    <property type="match status" value="1"/>
</dbReference>
<dbReference type="InterPro" id="IPR003439">
    <property type="entry name" value="ABC_transporter-like_ATP-bd"/>
</dbReference>
<dbReference type="Proteomes" id="UP000319210">
    <property type="component" value="Unassembled WGS sequence"/>
</dbReference>
<reference evidence="8 9" key="1">
    <citation type="submission" date="2019-06" db="EMBL/GenBank/DDBJ databases">
        <title>Whole genome shotgun sequence of Streptomyces cacaoi subsp. cacaoi NBRC 12748.</title>
        <authorList>
            <person name="Hosoyama A."/>
            <person name="Uohara A."/>
            <person name="Ohji S."/>
            <person name="Ichikawa N."/>
        </authorList>
    </citation>
    <scope>NUCLEOTIDE SEQUENCE [LARGE SCALE GENOMIC DNA]</scope>
    <source>
        <strain evidence="8 9">NBRC 12748</strain>
    </source>
</reference>
<evidence type="ECO:0000313" key="8">
    <source>
        <dbReference type="EMBL" id="GEB53215.1"/>
    </source>
</evidence>
<evidence type="ECO:0000256" key="5">
    <source>
        <dbReference type="ARBA" id="ARBA00023251"/>
    </source>
</evidence>
<evidence type="ECO:0000256" key="1">
    <source>
        <dbReference type="ARBA" id="ARBA00004202"/>
    </source>
</evidence>
<dbReference type="PANTHER" id="PTHR42711">
    <property type="entry name" value="ABC TRANSPORTER ATP-BINDING PROTEIN"/>
    <property type="match status" value="1"/>
</dbReference>
<dbReference type="GO" id="GO:0005886">
    <property type="term" value="C:plasma membrane"/>
    <property type="evidence" value="ECO:0007669"/>
    <property type="project" value="UniProtKB-SubCell"/>
</dbReference>
<dbReference type="SUPFAM" id="SSF52540">
    <property type="entry name" value="P-loop containing nucleoside triphosphate hydrolases"/>
    <property type="match status" value="1"/>
</dbReference>